<keyword evidence="3" id="KW-1185">Reference proteome</keyword>
<evidence type="ECO:0008006" key="4">
    <source>
        <dbReference type="Google" id="ProtNLM"/>
    </source>
</evidence>
<evidence type="ECO:0000256" key="1">
    <source>
        <dbReference type="SAM" id="Coils"/>
    </source>
</evidence>
<dbReference type="Proteomes" id="UP001620339">
    <property type="component" value="Unassembled WGS sequence"/>
</dbReference>
<reference evidence="2 3" key="1">
    <citation type="submission" date="2020-10" db="EMBL/GenBank/DDBJ databases">
        <title>Phylogeny of dyella-like bacteria.</title>
        <authorList>
            <person name="Fu J."/>
        </authorList>
    </citation>
    <scope>NUCLEOTIDE SEQUENCE [LARGE SCALE GENOMIC DNA]</scope>
    <source>
        <strain evidence="2 3">KACC 19113</strain>
    </source>
</reference>
<gene>
    <name evidence="2" type="ORF">ISP25_08890</name>
</gene>
<accession>A0ABW8J4Q2</accession>
<feature type="coiled-coil region" evidence="1">
    <location>
        <begin position="14"/>
        <end position="48"/>
    </location>
</feature>
<evidence type="ECO:0000313" key="3">
    <source>
        <dbReference type="Proteomes" id="UP001620339"/>
    </source>
</evidence>
<sequence>MGTKEKDSSARELVRALSAENKRLHSQIARHEAKEITYKNRIAALEAEIKSGNNRELKKILNEISNAGSSLPVQK</sequence>
<dbReference type="EMBL" id="JADIKK010000008">
    <property type="protein sequence ID" value="MFK2877178.1"/>
    <property type="molecule type" value="Genomic_DNA"/>
</dbReference>
<protein>
    <recommendedName>
        <fullName evidence="4">DUF904 domain-containing protein</fullName>
    </recommendedName>
</protein>
<organism evidence="2 3">
    <name type="scientific">Rhodanobacter hydrolyticus</name>
    <dbReference type="NCBI Taxonomy" id="2250595"/>
    <lineage>
        <taxon>Bacteria</taxon>
        <taxon>Pseudomonadati</taxon>
        <taxon>Pseudomonadota</taxon>
        <taxon>Gammaproteobacteria</taxon>
        <taxon>Lysobacterales</taxon>
        <taxon>Rhodanobacteraceae</taxon>
        <taxon>Rhodanobacter</taxon>
    </lineage>
</organism>
<keyword evidence="1" id="KW-0175">Coiled coil</keyword>
<dbReference type="RefSeq" id="WP_404613305.1">
    <property type="nucleotide sequence ID" value="NZ_JADIKK010000008.1"/>
</dbReference>
<comment type="caution">
    <text evidence="2">The sequence shown here is derived from an EMBL/GenBank/DDBJ whole genome shotgun (WGS) entry which is preliminary data.</text>
</comment>
<proteinExistence type="predicted"/>
<evidence type="ECO:0000313" key="2">
    <source>
        <dbReference type="EMBL" id="MFK2877178.1"/>
    </source>
</evidence>
<name>A0ABW8J4Q2_9GAMM</name>